<keyword evidence="5" id="KW-1185">Reference proteome</keyword>
<reference evidence="4" key="1">
    <citation type="submission" date="2022-01" db="EMBL/GenBank/DDBJ databases">
        <authorList>
            <person name="King R."/>
        </authorList>
    </citation>
    <scope>NUCLEOTIDE SEQUENCE</scope>
</reference>
<dbReference type="InterPro" id="IPR010622">
    <property type="entry name" value="FAST_Leu-rich"/>
</dbReference>
<dbReference type="OrthoDB" id="6501018at2759"/>
<feature type="domain" description="FAST kinase-like protein subdomain 2" evidence="3">
    <location>
        <begin position="382"/>
        <end position="467"/>
    </location>
</feature>
<dbReference type="AlphaFoldDB" id="A0A9N9TCS9"/>
<sequence>MLKITNVIQRNGIHKSISSLIRLSNFSSSSPELKKGIPNSPLSESNPVQSNDLIQKPGKAFVSHKSMVAAAFASLNFEENDIKTPQTDGKLSNAKTIDELLSLSEGSGVSRRHALKVVSILADWSNSGKANISDFESDPRFIKLCRVLTKTYSPNKSPKTVSRSEDLSTVLSITADDEAAKLIDNITLPQMVKVMTALAQKKRRSTLLLRSLSYNITRSTSHLNMKQCGDLLYAMAILNYPDENLLSRISGDITLDIEKNIRKSSVVGSILTSIGLLKYKNPALLDTLSEWVHSNNTICRPQDIFSLLITLAVVNYVPNNSEKLFEVLLPQLNPSEARKPLIWLDIVWSLSLLNKATNDHVASVLNESFISELGDSISISTKLKLLNINGAAQVLLSNYEGPTIPKDSHLRSLTLVRSKEKQEFVSSLLDTLKNLIQSDKFLNTNICTEFGYYIDAECIFDKKCSPLTLDQASSNPDASKIALMALDYHDMCKGKVEPTGVNSFALTMLETQGYKVLVTPFTEFKPRDKLVHRVQYLESKLKEIVK</sequence>
<evidence type="ECO:0000256" key="1">
    <source>
        <dbReference type="SAM" id="MobiDB-lite"/>
    </source>
</evidence>
<feature type="domain" description="FAST kinase leucine-rich" evidence="2">
    <location>
        <begin position="305"/>
        <end position="373"/>
    </location>
</feature>
<dbReference type="EMBL" id="OU900094">
    <property type="protein sequence ID" value="CAG9853783.1"/>
    <property type="molecule type" value="Genomic_DNA"/>
</dbReference>
<gene>
    <name evidence="4" type="ORF">PHYEVI_LOCUS254</name>
</gene>
<dbReference type="InterPro" id="IPR013579">
    <property type="entry name" value="FAST_2"/>
</dbReference>
<evidence type="ECO:0000259" key="2">
    <source>
        <dbReference type="Pfam" id="PF06743"/>
    </source>
</evidence>
<evidence type="ECO:0000313" key="4">
    <source>
        <dbReference type="EMBL" id="CAG9853783.1"/>
    </source>
</evidence>
<dbReference type="Proteomes" id="UP001153712">
    <property type="component" value="Chromosome 1"/>
</dbReference>
<accession>A0A9N9TCS9</accession>
<evidence type="ECO:0000313" key="5">
    <source>
        <dbReference type="Proteomes" id="UP001153712"/>
    </source>
</evidence>
<feature type="region of interest" description="Disordered" evidence="1">
    <location>
        <begin position="28"/>
        <end position="50"/>
    </location>
</feature>
<dbReference type="Pfam" id="PF06743">
    <property type="entry name" value="FAST_1"/>
    <property type="match status" value="1"/>
</dbReference>
<dbReference type="GO" id="GO:0044528">
    <property type="term" value="P:regulation of mitochondrial mRNA stability"/>
    <property type="evidence" value="ECO:0007669"/>
    <property type="project" value="InterPro"/>
</dbReference>
<name>A0A9N9TCS9_PHYSR</name>
<proteinExistence type="predicted"/>
<feature type="compositionally biased region" description="Polar residues" evidence="1">
    <location>
        <begin position="40"/>
        <end position="50"/>
    </location>
</feature>
<protein>
    <recommendedName>
        <fullName evidence="6">RAP domain-containing protein</fullName>
    </recommendedName>
</protein>
<organism evidence="4 5">
    <name type="scientific">Phyllotreta striolata</name>
    <name type="common">Striped flea beetle</name>
    <name type="synonym">Crioceris striolata</name>
    <dbReference type="NCBI Taxonomy" id="444603"/>
    <lineage>
        <taxon>Eukaryota</taxon>
        <taxon>Metazoa</taxon>
        <taxon>Ecdysozoa</taxon>
        <taxon>Arthropoda</taxon>
        <taxon>Hexapoda</taxon>
        <taxon>Insecta</taxon>
        <taxon>Pterygota</taxon>
        <taxon>Neoptera</taxon>
        <taxon>Endopterygota</taxon>
        <taxon>Coleoptera</taxon>
        <taxon>Polyphaga</taxon>
        <taxon>Cucujiformia</taxon>
        <taxon>Chrysomeloidea</taxon>
        <taxon>Chrysomelidae</taxon>
        <taxon>Galerucinae</taxon>
        <taxon>Alticini</taxon>
        <taxon>Phyllotreta</taxon>
    </lineage>
</organism>
<dbReference type="Pfam" id="PF08368">
    <property type="entry name" value="FAST_2"/>
    <property type="match status" value="1"/>
</dbReference>
<evidence type="ECO:0008006" key="6">
    <source>
        <dbReference type="Google" id="ProtNLM"/>
    </source>
</evidence>
<evidence type="ECO:0000259" key="3">
    <source>
        <dbReference type="Pfam" id="PF08368"/>
    </source>
</evidence>